<evidence type="ECO:0000313" key="3">
    <source>
        <dbReference type="Proteomes" id="UP001060336"/>
    </source>
</evidence>
<dbReference type="Pfam" id="PF04909">
    <property type="entry name" value="Amidohydro_2"/>
    <property type="match status" value="1"/>
</dbReference>
<dbReference type="GO" id="GO:0016787">
    <property type="term" value="F:hydrolase activity"/>
    <property type="evidence" value="ECO:0007669"/>
    <property type="project" value="InterPro"/>
</dbReference>
<organism evidence="2 3">
    <name type="scientific">Nisaea acidiphila</name>
    <dbReference type="NCBI Taxonomy" id="1862145"/>
    <lineage>
        <taxon>Bacteria</taxon>
        <taxon>Pseudomonadati</taxon>
        <taxon>Pseudomonadota</taxon>
        <taxon>Alphaproteobacteria</taxon>
        <taxon>Rhodospirillales</taxon>
        <taxon>Thalassobaculaceae</taxon>
        <taxon>Nisaea</taxon>
    </lineage>
</organism>
<dbReference type="RefSeq" id="WP_257770129.1">
    <property type="nucleotide sequence ID" value="NZ_CP102480.1"/>
</dbReference>
<dbReference type="EMBL" id="CP102480">
    <property type="protein sequence ID" value="UUX50882.1"/>
    <property type="molecule type" value="Genomic_DNA"/>
</dbReference>
<dbReference type="KEGG" id="naci:NUH88_04090"/>
<dbReference type="AlphaFoldDB" id="A0A9J7AVQ4"/>
<gene>
    <name evidence="2" type="ORF">NUH88_04090</name>
</gene>
<dbReference type="InterPro" id="IPR032466">
    <property type="entry name" value="Metal_Hydrolase"/>
</dbReference>
<dbReference type="InterPro" id="IPR052358">
    <property type="entry name" value="Aro_Compnd_Degr_Hydrolases"/>
</dbReference>
<sequence length="289" mass="31479">MDQKSSFHPNPSAPRLKLPAGATDCHCHVFGPEASFPYAEDRTYTPAGEAPKEKLFAMHDAMGLQRCVIVQAGCHGFDNSVVADAIAARPGRYLGIALLPTDIPLETMRALDAKGFRGVRFNFMRHLGKGASLTDVIAMTERLVEVGWHLQVHMEKELLEEMSPELKRSHVPVVIDHMARVDAALGIEQPAFTALRRILEAPGFWVKVSGSERASRDGPPYADGVPFARSLVAEFGDKVLWGTDWPHPNLAGPVPDDGMLVDLIGEIAPGEAARQALLVDNPARLYGFS</sequence>
<dbReference type="Gene3D" id="3.20.20.140">
    <property type="entry name" value="Metal-dependent hydrolases"/>
    <property type="match status" value="1"/>
</dbReference>
<reference evidence="2" key="1">
    <citation type="submission" date="2022-08" db="EMBL/GenBank/DDBJ databases">
        <title>Nisaea acidiphila sp. nov., isolated from a marine algal debris and emended description of the genus Nisaea Urios et al. 2008.</title>
        <authorList>
            <person name="Kwon K."/>
        </authorList>
    </citation>
    <scope>NUCLEOTIDE SEQUENCE</scope>
    <source>
        <strain evidence="2">MEBiC11861</strain>
    </source>
</reference>
<evidence type="ECO:0000313" key="2">
    <source>
        <dbReference type="EMBL" id="UUX50882.1"/>
    </source>
</evidence>
<proteinExistence type="predicted"/>
<dbReference type="PANTHER" id="PTHR35563:SF2">
    <property type="entry name" value="BARREL METAL-DEPENDENT HYDROLASE, PUTATIVE (AFU_ORTHOLOGUE AFUA_1G16240)-RELATED"/>
    <property type="match status" value="1"/>
</dbReference>
<dbReference type="SUPFAM" id="SSF51556">
    <property type="entry name" value="Metallo-dependent hydrolases"/>
    <property type="match status" value="1"/>
</dbReference>
<feature type="domain" description="Amidohydrolase-related" evidence="1">
    <location>
        <begin position="24"/>
        <end position="288"/>
    </location>
</feature>
<evidence type="ECO:0000259" key="1">
    <source>
        <dbReference type="Pfam" id="PF04909"/>
    </source>
</evidence>
<accession>A0A9J7AVQ4</accession>
<keyword evidence="3" id="KW-1185">Reference proteome</keyword>
<dbReference type="InterPro" id="IPR006680">
    <property type="entry name" value="Amidohydro-rel"/>
</dbReference>
<protein>
    <submittedName>
        <fullName evidence="2">Amidohydrolase family protein</fullName>
    </submittedName>
</protein>
<dbReference type="PANTHER" id="PTHR35563">
    <property type="entry name" value="BARREL METAL-DEPENDENT HYDROLASE, PUTATIVE (AFU_ORTHOLOGUE AFUA_1G16240)-RELATED"/>
    <property type="match status" value="1"/>
</dbReference>
<dbReference type="Proteomes" id="UP001060336">
    <property type="component" value="Chromosome"/>
</dbReference>
<name>A0A9J7AVQ4_9PROT</name>